<keyword evidence="2" id="KW-1185">Reference proteome</keyword>
<accession>A0A9K3NBY8</accession>
<comment type="caution">
    <text evidence="1">The sequence shown here is derived from an EMBL/GenBank/DDBJ whole genome shotgun (WGS) entry which is preliminary data.</text>
</comment>
<dbReference type="AlphaFoldDB" id="A0A9K3NBY8"/>
<dbReference type="Gene3D" id="2.40.50.140">
    <property type="entry name" value="Nucleic acid-binding proteins"/>
    <property type="match status" value="1"/>
</dbReference>
<organism evidence="1 2">
    <name type="scientific">Helianthus annuus</name>
    <name type="common">Common sunflower</name>
    <dbReference type="NCBI Taxonomy" id="4232"/>
    <lineage>
        <taxon>Eukaryota</taxon>
        <taxon>Viridiplantae</taxon>
        <taxon>Streptophyta</taxon>
        <taxon>Embryophyta</taxon>
        <taxon>Tracheophyta</taxon>
        <taxon>Spermatophyta</taxon>
        <taxon>Magnoliopsida</taxon>
        <taxon>eudicotyledons</taxon>
        <taxon>Gunneridae</taxon>
        <taxon>Pentapetalae</taxon>
        <taxon>asterids</taxon>
        <taxon>campanulids</taxon>
        <taxon>Asterales</taxon>
        <taxon>Asteraceae</taxon>
        <taxon>Asteroideae</taxon>
        <taxon>Heliantheae alliance</taxon>
        <taxon>Heliantheae</taxon>
        <taxon>Helianthus</taxon>
    </lineage>
</organism>
<sequence>MSYKLAVQLWNQEKEITCVLFDDAANLLLGLTAEQLIIKTLSEGANDPYWIYEFLMDALCARHVIFRIRVDDYNLAPTYSPRFTVSKYLGDDINNLATTLLPSTCPSGDLLHDEASEFLCRINDDEWDMIHESLWGPRILPTESKTSLSSVIHFTCKSTSYIYFFCLFLMRV</sequence>
<protein>
    <submittedName>
        <fullName evidence="1">Nucleic acid-binding protein</fullName>
    </submittedName>
</protein>
<dbReference type="Proteomes" id="UP000215914">
    <property type="component" value="Unassembled WGS sequence"/>
</dbReference>
<evidence type="ECO:0000313" key="2">
    <source>
        <dbReference type="Proteomes" id="UP000215914"/>
    </source>
</evidence>
<proteinExistence type="predicted"/>
<dbReference type="SUPFAM" id="SSF50249">
    <property type="entry name" value="Nucleic acid-binding proteins"/>
    <property type="match status" value="1"/>
</dbReference>
<name>A0A9K3NBY8_HELAN</name>
<dbReference type="InterPro" id="IPR012340">
    <property type="entry name" value="NA-bd_OB-fold"/>
</dbReference>
<dbReference type="EMBL" id="MNCJ02000323">
    <property type="protein sequence ID" value="KAF5793898.1"/>
    <property type="molecule type" value="Genomic_DNA"/>
</dbReference>
<reference evidence="1" key="1">
    <citation type="journal article" date="2017" name="Nature">
        <title>The sunflower genome provides insights into oil metabolism, flowering and Asterid evolution.</title>
        <authorList>
            <person name="Badouin H."/>
            <person name="Gouzy J."/>
            <person name="Grassa C.J."/>
            <person name="Murat F."/>
            <person name="Staton S.E."/>
            <person name="Cottret L."/>
            <person name="Lelandais-Briere C."/>
            <person name="Owens G.L."/>
            <person name="Carrere S."/>
            <person name="Mayjonade B."/>
            <person name="Legrand L."/>
            <person name="Gill N."/>
            <person name="Kane N.C."/>
            <person name="Bowers J.E."/>
            <person name="Hubner S."/>
            <person name="Bellec A."/>
            <person name="Berard A."/>
            <person name="Berges H."/>
            <person name="Blanchet N."/>
            <person name="Boniface M.C."/>
            <person name="Brunel D."/>
            <person name="Catrice O."/>
            <person name="Chaidir N."/>
            <person name="Claudel C."/>
            <person name="Donnadieu C."/>
            <person name="Faraut T."/>
            <person name="Fievet G."/>
            <person name="Helmstetter N."/>
            <person name="King M."/>
            <person name="Knapp S.J."/>
            <person name="Lai Z."/>
            <person name="Le Paslier M.C."/>
            <person name="Lippi Y."/>
            <person name="Lorenzon L."/>
            <person name="Mandel J.R."/>
            <person name="Marage G."/>
            <person name="Marchand G."/>
            <person name="Marquand E."/>
            <person name="Bret-Mestries E."/>
            <person name="Morien E."/>
            <person name="Nambeesan S."/>
            <person name="Nguyen T."/>
            <person name="Pegot-Espagnet P."/>
            <person name="Pouilly N."/>
            <person name="Raftis F."/>
            <person name="Sallet E."/>
            <person name="Schiex T."/>
            <person name="Thomas J."/>
            <person name="Vandecasteele C."/>
            <person name="Vares D."/>
            <person name="Vear F."/>
            <person name="Vautrin S."/>
            <person name="Crespi M."/>
            <person name="Mangin B."/>
            <person name="Burke J.M."/>
            <person name="Salse J."/>
            <person name="Munos S."/>
            <person name="Vincourt P."/>
            <person name="Rieseberg L.H."/>
            <person name="Langlade N.B."/>
        </authorList>
    </citation>
    <scope>NUCLEOTIDE SEQUENCE</scope>
    <source>
        <tissue evidence="1">Leaves</tissue>
    </source>
</reference>
<evidence type="ECO:0000313" key="1">
    <source>
        <dbReference type="EMBL" id="KAF5793898.1"/>
    </source>
</evidence>
<reference evidence="1" key="2">
    <citation type="submission" date="2020-06" db="EMBL/GenBank/DDBJ databases">
        <title>Helianthus annuus Genome sequencing and assembly Release 2.</title>
        <authorList>
            <person name="Gouzy J."/>
            <person name="Langlade N."/>
            <person name="Munos S."/>
        </authorList>
    </citation>
    <scope>NUCLEOTIDE SEQUENCE</scope>
    <source>
        <tissue evidence="1">Leaves</tissue>
    </source>
</reference>
<gene>
    <name evidence="1" type="ORF">HanXRQr2_Chr08g0322061</name>
</gene>
<dbReference type="Gramene" id="mRNA:HanXRQr2_Chr08g0322061">
    <property type="protein sequence ID" value="mRNA:HanXRQr2_Chr08g0322061"/>
    <property type="gene ID" value="HanXRQr2_Chr08g0322061"/>
</dbReference>